<protein>
    <submittedName>
        <fullName evidence="2">Uncharacterized protein</fullName>
    </submittedName>
</protein>
<organism evidence="2 3">
    <name type="scientific">Vitis vinifera</name>
    <name type="common">Grape</name>
    <dbReference type="NCBI Taxonomy" id="29760"/>
    <lineage>
        <taxon>Eukaryota</taxon>
        <taxon>Viridiplantae</taxon>
        <taxon>Streptophyta</taxon>
        <taxon>Embryophyta</taxon>
        <taxon>Tracheophyta</taxon>
        <taxon>Spermatophyta</taxon>
        <taxon>Magnoliopsida</taxon>
        <taxon>eudicotyledons</taxon>
        <taxon>Gunneridae</taxon>
        <taxon>Pentapetalae</taxon>
        <taxon>rosids</taxon>
        <taxon>Vitales</taxon>
        <taxon>Vitaceae</taxon>
        <taxon>Viteae</taxon>
        <taxon>Vitis</taxon>
    </lineage>
</organism>
<sequence>MERESSDDEEDRQNLIDKHKRKLPHKSGFQIEDFKSGISAHRFSFNKRIAVVATKDISNRIAINIAVSMTLEA</sequence>
<evidence type="ECO:0000313" key="3">
    <source>
        <dbReference type="Proteomes" id="UP001227230"/>
    </source>
</evidence>
<feature type="region of interest" description="Disordered" evidence="1">
    <location>
        <begin position="1"/>
        <end position="23"/>
    </location>
</feature>
<feature type="compositionally biased region" description="Acidic residues" evidence="1">
    <location>
        <begin position="1"/>
        <end position="11"/>
    </location>
</feature>
<evidence type="ECO:0000313" key="2">
    <source>
        <dbReference type="EMBL" id="WKA10450.1"/>
    </source>
</evidence>
<dbReference type="EMBL" id="CP126665">
    <property type="protein sequence ID" value="WKA10450.1"/>
    <property type="molecule type" value="Genomic_DNA"/>
</dbReference>
<reference evidence="2 3" key="1">
    <citation type="journal article" date="2023" name="Hortic Res">
        <title>The complete reference genome for grapevine (Vitis vinifera L.) genetics and breeding.</title>
        <authorList>
            <person name="Shi X."/>
            <person name="Cao S."/>
            <person name="Wang X."/>
            <person name="Huang S."/>
            <person name="Wang Y."/>
            <person name="Liu Z."/>
            <person name="Liu W."/>
            <person name="Leng X."/>
            <person name="Peng Y."/>
            <person name="Wang N."/>
            <person name="Wang Y."/>
            <person name="Ma Z."/>
            <person name="Xu X."/>
            <person name="Zhang F."/>
            <person name="Xue H."/>
            <person name="Zhong H."/>
            <person name="Wang Y."/>
            <person name="Zhang K."/>
            <person name="Velt A."/>
            <person name="Avia K."/>
            <person name="Holtgrawe D."/>
            <person name="Grimplet J."/>
            <person name="Matus J.T."/>
            <person name="Ware D."/>
            <person name="Wu X."/>
            <person name="Wang H."/>
            <person name="Liu C."/>
            <person name="Fang Y."/>
            <person name="Rustenholz C."/>
            <person name="Cheng Z."/>
            <person name="Xiao H."/>
            <person name="Zhou Y."/>
        </authorList>
    </citation>
    <scope>NUCLEOTIDE SEQUENCE [LARGE SCALE GENOMIC DNA]</scope>
    <source>
        <strain evidence="3">cv. Pinot noir / PN40024</strain>
        <tissue evidence="2">Leaf</tissue>
    </source>
</reference>
<dbReference type="Proteomes" id="UP001227230">
    <property type="component" value="Chromosome 18"/>
</dbReference>
<proteinExistence type="predicted"/>
<name>A0ABY9DRY1_VITVI</name>
<accession>A0ABY9DRY1</accession>
<keyword evidence="3" id="KW-1185">Reference proteome</keyword>
<evidence type="ECO:0000256" key="1">
    <source>
        <dbReference type="SAM" id="MobiDB-lite"/>
    </source>
</evidence>
<gene>
    <name evidence="2" type="ORF">VitviT2T_028020</name>
</gene>